<keyword evidence="4" id="KW-1185">Reference proteome</keyword>
<protein>
    <submittedName>
        <fullName evidence="3">Membrane protein</fullName>
    </submittedName>
</protein>
<accession>M5RTX8</accession>
<dbReference type="AlphaFoldDB" id="M5RTX8"/>
<keyword evidence="2" id="KW-0812">Transmembrane</keyword>
<dbReference type="EMBL" id="ANOG01000044">
    <property type="protein sequence ID" value="EMI22755.1"/>
    <property type="molecule type" value="Genomic_DNA"/>
</dbReference>
<feature type="non-terminal residue" evidence="3">
    <location>
        <position position="248"/>
    </location>
</feature>
<feature type="transmembrane region" description="Helical" evidence="2">
    <location>
        <begin position="123"/>
        <end position="142"/>
    </location>
</feature>
<evidence type="ECO:0000256" key="2">
    <source>
        <dbReference type="SAM" id="Phobius"/>
    </source>
</evidence>
<gene>
    <name evidence="3" type="ORF">RMSM_00317</name>
</gene>
<keyword evidence="2" id="KW-0472">Membrane</keyword>
<sequence length="248" mass="27173">MRRESAAQPEYSVLPPQPDARYPQPQAMQLEPQAMQMQAPDMQMQATASAEVRKSLPAGTQHNGEGGFATVQVFYATDRMRGPLSLSDYEITGQKQVVQLIAIASIALFLFALLNWLRGRTRTGGLAALMGGGAACIAAAFISMGQANIEKHGVTYSGDRGTLVRGICEVTVPDSHQRGLVERPSLLKFELHEDQRDHIVLTSAIELAETDFHQRLSETVAQSSDQVFVGFHSWLQRWLRSGGAAHRS</sequence>
<proteinExistence type="predicted"/>
<name>M5RTX8_9BACT</name>
<feature type="transmembrane region" description="Helical" evidence="2">
    <location>
        <begin position="97"/>
        <end position="117"/>
    </location>
</feature>
<evidence type="ECO:0000313" key="4">
    <source>
        <dbReference type="Proteomes" id="UP000011991"/>
    </source>
</evidence>
<evidence type="ECO:0000256" key="1">
    <source>
        <dbReference type="SAM" id="MobiDB-lite"/>
    </source>
</evidence>
<evidence type="ECO:0000313" key="3">
    <source>
        <dbReference type="EMBL" id="EMI22755.1"/>
    </source>
</evidence>
<organism evidence="3 4">
    <name type="scientific">Rhodopirellula maiorica SM1</name>
    <dbReference type="NCBI Taxonomy" id="1265738"/>
    <lineage>
        <taxon>Bacteria</taxon>
        <taxon>Pseudomonadati</taxon>
        <taxon>Planctomycetota</taxon>
        <taxon>Planctomycetia</taxon>
        <taxon>Pirellulales</taxon>
        <taxon>Pirellulaceae</taxon>
        <taxon>Novipirellula</taxon>
    </lineage>
</organism>
<comment type="caution">
    <text evidence="3">The sequence shown here is derived from an EMBL/GenBank/DDBJ whole genome shotgun (WGS) entry which is preliminary data.</text>
</comment>
<reference evidence="3 4" key="1">
    <citation type="journal article" date="2013" name="Mar. Genomics">
        <title>Expression of sulfatases in Rhodopirellula baltica and the diversity of sulfatases in the genus Rhodopirellula.</title>
        <authorList>
            <person name="Wegner C.E."/>
            <person name="Richter-Heitmann T."/>
            <person name="Klindworth A."/>
            <person name="Klockow C."/>
            <person name="Richter M."/>
            <person name="Achstetter T."/>
            <person name="Glockner F.O."/>
            <person name="Harder J."/>
        </authorList>
    </citation>
    <scope>NUCLEOTIDE SEQUENCE [LARGE SCALE GENOMIC DNA]</scope>
    <source>
        <strain evidence="3 4">SM1</strain>
    </source>
</reference>
<feature type="region of interest" description="Disordered" evidence="1">
    <location>
        <begin position="1"/>
        <end position="26"/>
    </location>
</feature>
<dbReference type="Proteomes" id="UP000011991">
    <property type="component" value="Unassembled WGS sequence"/>
</dbReference>
<keyword evidence="2" id="KW-1133">Transmembrane helix</keyword>